<dbReference type="Proteomes" id="UP000237000">
    <property type="component" value="Unassembled WGS sequence"/>
</dbReference>
<protein>
    <submittedName>
        <fullName evidence="1">Uncharacterized protein</fullName>
    </submittedName>
</protein>
<evidence type="ECO:0000313" key="2">
    <source>
        <dbReference type="Proteomes" id="UP000237000"/>
    </source>
</evidence>
<dbReference type="InParanoid" id="A0A2P5EZX0"/>
<gene>
    <name evidence="1" type="ORF">TorRG33x02_131060</name>
</gene>
<dbReference type="AlphaFoldDB" id="A0A2P5EZX0"/>
<feature type="non-terminal residue" evidence="1">
    <location>
        <position position="66"/>
    </location>
</feature>
<proteinExistence type="predicted"/>
<keyword evidence="2" id="KW-1185">Reference proteome</keyword>
<sequence>MVVVELKIATDEHKRKRKSVSAREGGFKREMETFIESLRAEVVLQIERLNPYLQANLYCLILQGDE</sequence>
<accession>A0A2P5EZX0</accession>
<evidence type="ECO:0000313" key="1">
    <source>
        <dbReference type="EMBL" id="PON91075.1"/>
    </source>
</evidence>
<organism evidence="1 2">
    <name type="scientific">Trema orientale</name>
    <name type="common">Charcoal tree</name>
    <name type="synonym">Celtis orientalis</name>
    <dbReference type="NCBI Taxonomy" id="63057"/>
    <lineage>
        <taxon>Eukaryota</taxon>
        <taxon>Viridiplantae</taxon>
        <taxon>Streptophyta</taxon>
        <taxon>Embryophyta</taxon>
        <taxon>Tracheophyta</taxon>
        <taxon>Spermatophyta</taxon>
        <taxon>Magnoliopsida</taxon>
        <taxon>eudicotyledons</taxon>
        <taxon>Gunneridae</taxon>
        <taxon>Pentapetalae</taxon>
        <taxon>rosids</taxon>
        <taxon>fabids</taxon>
        <taxon>Rosales</taxon>
        <taxon>Cannabaceae</taxon>
        <taxon>Trema</taxon>
    </lineage>
</organism>
<reference evidence="2" key="1">
    <citation type="submission" date="2016-06" db="EMBL/GenBank/DDBJ databases">
        <title>Parallel loss of symbiosis genes in relatives of nitrogen-fixing non-legume Parasponia.</title>
        <authorList>
            <person name="Van Velzen R."/>
            <person name="Holmer R."/>
            <person name="Bu F."/>
            <person name="Rutten L."/>
            <person name="Van Zeijl A."/>
            <person name="Liu W."/>
            <person name="Santuari L."/>
            <person name="Cao Q."/>
            <person name="Sharma T."/>
            <person name="Shen D."/>
            <person name="Roswanjaya Y."/>
            <person name="Wardhani T."/>
            <person name="Kalhor M.S."/>
            <person name="Jansen J."/>
            <person name="Van den Hoogen J."/>
            <person name="Gungor B."/>
            <person name="Hartog M."/>
            <person name="Hontelez J."/>
            <person name="Verver J."/>
            <person name="Yang W.-C."/>
            <person name="Schijlen E."/>
            <person name="Repin R."/>
            <person name="Schilthuizen M."/>
            <person name="Schranz E."/>
            <person name="Heidstra R."/>
            <person name="Miyata K."/>
            <person name="Fedorova E."/>
            <person name="Kohlen W."/>
            <person name="Bisseling T."/>
            <person name="Smit S."/>
            <person name="Geurts R."/>
        </authorList>
    </citation>
    <scope>NUCLEOTIDE SEQUENCE [LARGE SCALE GENOMIC DNA]</scope>
    <source>
        <strain evidence="2">cv. RG33-2</strain>
    </source>
</reference>
<dbReference type="EMBL" id="JXTC01000077">
    <property type="protein sequence ID" value="PON91075.1"/>
    <property type="molecule type" value="Genomic_DNA"/>
</dbReference>
<name>A0A2P5EZX0_TREOI</name>
<comment type="caution">
    <text evidence="1">The sequence shown here is derived from an EMBL/GenBank/DDBJ whole genome shotgun (WGS) entry which is preliminary data.</text>
</comment>